<dbReference type="InterPro" id="IPR016071">
    <property type="entry name" value="Staphylococal_nuclease_OB-fold"/>
</dbReference>
<dbReference type="AlphaFoldDB" id="A0A380TIH2"/>
<evidence type="ECO:0000313" key="2">
    <source>
        <dbReference type="EMBL" id="SUS07968.1"/>
    </source>
</evidence>
<dbReference type="PANTHER" id="PTHR12302">
    <property type="entry name" value="EBNA2 BINDING PROTEIN P100"/>
    <property type="match status" value="1"/>
</dbReference>
<sequence>MRLFAVLAVLLASAVSAQADVVGTAKVIDGDTIVIVGEHVRLQGIDAPETDQTCTAHGQQWSCGRIAADWLKDYLRGRQVECVGHARDRYGRLLAVCYAGGEDINDRLVREGWALDYRKYSSDYLAAEAEAKRQGAGVWRGEFVPPWQWRSEHR</sequence>
<dbReference type="Pfam" id="PF00565">
    <property type="entry name" value="SNase"/>
    <property type="match status" value="1"/>
</dbReference>
<proteinExistence type="predicted"/>
<organism evidence="2">
    <name type="scientific">metagenome</name>
    <dbReference type="NCBI Taxonomy" id="256318"/>
    <lineage>
        <taxon>unclassified sequences</taxon>
        <taxon>metagenomes</taxon>
    </lineage>
</organism>
<dbReference type="PANTHER" id="PTHR12302:SF26">
    <property type="entry name" value="BLR1266 PROTEIN"/>
    <property type="match status" value="1"/>
</dbReference>
<accession>A0A380TIH2</accession>
<name>A0A380TIH2_9ZZZZ</name>
<evidence type="ECO:0000259" key="1">
    <source>
        <dbReference type="PROSITE" id="PS50830"/>
    </source>
</evidence>
<dbReference type="SMART" id="SM00318">
    <property type="entry name" value="SNc"/>
    <property type="match status" value="1"/>
</dbReference>
<dbReference type="EMBL" id="UIDG01000496">
    <property type="protein sequence ID" value="SUS07968.1"/>
    <property type="molecule type" value="Genomic_DNA"/>
</dbReference>
<dbReference type="Gene3D" id="2.40.50.90">
    <property type="match status" value="1"/>
</dbReference>
<feature type="domain" description="TNase-like" evidence="1">
    <location>
        <begin position="26"/>
        <end position="141"/>
    </location>
</feature>
<gene>
    <name evidence="2" type="primary">exoI</name>
    <name evidence="2" type="ORF">DF3PB_5450004</name>
</gene>
<dbReference type="SUPFAM" id="SSF50199">
    <property type="entry name" value="Staphylococcal nuclease"/>
    <property type="match status" value="1"/>
</dbReference>
<dbReference type="InterPro" id="IPR035437">
    <property type="entry name" value="SNase_OB-fold_sf"/>
</dbReference>
<protein>
    <submittedName>
        <fullName evidence="2">Nuclease (SNase-like)</fullName>
    </submittedName>
</protein>
<dbReference type="PROSITE" id="PS50830">
    <property type="entry name" value="TNASE_3"/>
    <property type="match status" value="1"/>
</dbReference>
<reference evidence="2" key="1">
    <citation type="submission" date="2018-07" db="EMBL/GenBank/DDBJ databases">
        <authorList>
            <person name="Quirk P.G."/>
            <person name="Krulwich T.A."/>
        </authorList>
    </citation>
    <scope>NUCLEOTIDE SEQUENCE</scope>
</reference>